<keyword evidence="6 7" id="KW-0408">Iron</keyword>
<dbReference type="EMBL" id="CVQH01025638">
    <property type="protein sequence ID" value="CRK38741.1"/>
    <property type="molecule type" value="Genomic_DNA"/>
</dbReference>
<evidence type="ECO:0000256" key="4">
    <source>
        <dbReference type="ARBA" id="ARBA00022617"/>
    </source>
</evidence>
<evidence type="ECO:0000256" key="9">
    <source>
        <dbReference type="SAM" id="MobiDB-lite"/>
    </source>
</evidence>
<feature type="compositionally biased region" description="Basic and acidic residues" evidence="9">
    <location>
        <begin position="272"/>
        <end position="301"/>
    </location>
</feature>
<dbReference type="Pfam" id="PF03055">
    <property type="entry name" value="RPE65"/>
    <property type="match status" value="1"/>
</dbReference>
<feature type="binding site" evidence="8">
    <location>
        <position position="476"/>
    </location>
    <ligand>
        <name>Fe cation</name>
        <dbReference type="ChEBI" id="CHEBI:24875"/>
        <note>catalytic</note>
    </ligand>
</feature>
<organism evidence="10 11">
    <name type="scientific">Verticillium longisporum</name>
    <name type="common">Verticillium dahliae var. longisporum</name>
    <dbReference type="NCBI Taxonomy" id="100787"/>
    <lineage>
        <taxon>Eukaryota</taxon>
        <taxon>Fungi</taxon>
        <taxon>Dikarya</taxon>
        <taxon>Ascomycota</taxon>
        <taxon>Pezizomycotina</taxon>
        <taxon>Sordariomycetes</taxon>
        <taxon>Hypocreomycetidae</taxon>
        <taxon>Glomerellales</taxon>
        <taxon>Plectosphaerellaceae</taxon>
        <taxon>Verticillium</taxon>
    </lineage>
</organism>
<dbReference type="InterPro" id="IPR036396">
    <property type="entry name" value="Cyt_P450_sf"/>
</dbReference>
<evidence type="ECO:0000256" key="3">
    <source>
        <dbReference type="ARBA" id="ARBA00010617"/>
    </source>
</evidence>
<keyword evidence="4 7" id="KW-0349">Heme</keyword>
<dbReference type="PROSITE" id="PS00086">
    <property type="entry name" value="CYTOCHROME_P450"/>
    <property type="match status" value="1"/>
</dbReference>
<dbReference type="AlphaFoldDB" id="A0A0G4MWK4"/>
<comment type="similarity">
    <text evidence="2">Belongs to the carotenoid oxygenase family.</text>
</comment>
<evidence type="ECO:0000256" key="8">
    <source>
        <dbReference type="PIRSR" id="PIRSR604294-1"/>
    </source>
</evidence>
<dbReference type="STRING" id="100787.A0A0G4MWK4"/>
<dbReference type="GO" id="GO:0004497">
    <property type="term" value="F:monooxygenase activity"/>
    <property type="evidence" value="ECO:0007669"/>
    <property type="project" value="InterPro"/>
</dbReference>
<name>A0A0G4MWK4_VERLO</name>
<dbReference type="InterPro" id="IPR017972">
    <property type="entry name" value="Cyt_P450_CS"/>
</dbReference>
<evidence type="ECO:0000313" key="11">
    <source>
        <dbReference type="Proteomes" id="UP000044602"/>
    </source>
</evidence>
<dbReference type="GO" id="GO:0016705">
    <property type="term" value="F:oxidoreductase activity, acting on paired donors, with incorporation or reduction of molecular oxygen"/>
    <property type="evidence" value="ECO:0007669"/>
    <property type="project" value="InterPro"/>
</dbReference>
<evidence type="ECO:0000256" key="6">
    <source>
        <dbReference type="ARBA" id="ARBA00023004"/>
    </source>
</evidence>
<feature type="binding site" evidence="8">
    <location>
        <position position="354"/>
    </location>
    <ligand>
        <name>Fe cation</name>
        <dbReference type="ChEBI" id="CHEBI:24875"/>
        <note>catalytic</note>
    </ligand>
</feature>
<comment type="cofactor">
    <cofactor evidence="1 7">
        <name>heme</name>
        <dbReference type="ChEBI" id="CHEBI:30413"/>
    </cofactor>
</comment>
<dbReference type="PANTHER" id="PTHR24305:SF210">
    <property type="entry name" value="CYTOCHROME P450 MONOOXYGENASE ASQL-RELATED"/>
    <property type="match status" value="1"/>
</dbReference>
<accession>A0A0G4MWK4</accession>
<dbReference type="CDD" id="cd11058">
    <property type="entry name" value="CYP60B-like"/>
    <property type="match status" value="1"/>
</dbReference>
<keyword evidence="5 7" id="KW-0479">Metal-binding</keyword>
<feature type="region of interest" description="Disordered" evidence="9">
    <location>
        <begin position="1153"/>
        <end position="1172"/>
    </location>
</feature>
<gene>
    <name evidence="10" type="ORF">BN1708_007889</name>
</gene>
<comment type="similarity">
    <text evidence="3">Belongs to the cytochrome P450 family.</text>
</comment>
<evidence type="ECO:0000313" key="10">
    <source>
        <dbReference type="EMBL" id="CRK38741.1"/>
    </source>
</evidence>
<evidence type="ECO:0000256" key="1">
    <source>
        <dbReference type="ARBA" id="ARBA00001971"/>
    </source>
</evidence>
<feature type="region of interest" description="Disordered" evidence="9">
    <location>
        <begin position="260"/>
        <end position="311"/>
    </location>
</feature>
<dbReference type="InterPro" id="IPR001128">
    <property type="entry name" value="Cyt_P450"/>
</dbReference>
<evidence type="ECO:0000256" key="5">
    <source>
        <dbReference type="ARBA" id="ARBA00022723"/>
    </source>
</evidence>
<dbReference type="Gene3D" id="1.10.630.10">
    <property type="entry name" value="Cytochrome P450"/>
    <property type="match status" value="1"/>
</dbReference>
<dbReference type="GO" id="GO:0020037">
    <property type="term" value="F:heme binding"/>
    <property type="evidence" value="ECO:0007669"/>
    <property type="project" value="InterPro"/>
</dbReference>
<dbReference type="SUPFAM" id="SSF48264">
    <property type="entry name" value="Cytochrome P450"/>
    <property type="match status" value="1"/>
</dbReference>
<dbReference type="InterPro" id="IPR002401">
    <property type="entry name" value="Cyt_P450_E_grp-I"/>
</dbReference>
<proteinExistence type="inferred from homology"/>
<protein>
    <submittedName>
        <fullName evidence="10">Uncharacterized protein</fullName>
    </submittedName>
</protein>
<dbReference type="GO" id="GO:0016702">
    <property type="term" value="F:oxidoreductase activity, acting on single donors with incorporation of molecular oxygen, incorporation of two atoms of oxygen"/>
    <property type="evidence" value="ECO:0007669"/>
    <property type="project" value="InterPro"/>
</dbReference>
<dbReference type="PRINTS" id="PR00463">
    <property type="entry name" value="EP450I"/>
</dbReference>
<dbReference type="GO" id="GO:0005506">
    <property type="term" value="F:iron ion binding"/>
    <property type="evidence" value="ECO:0007669"/>
    <property type="project" value="InterPro"/>
</dbReference>
<feature type="binding site" evidence="8">
    <location>
        <position position="683"/>
    </location>
    <ligand>
        <name>Fe cation</name>
        <dbReference type="ChEBI" id="CHEBI:24875"/>
        <note>catalytic</note>
    </ligand>
</feature>
<keyword evidence="11" id="KW-1185">Reference proteome</keyword>
<dbReference type="InterPro" id="IPR004294">
    <property type="entry name" value="Carotenoid_Oase"/>
</dbReference>
<feature type="compositionally biased region" description="Basic and acidic residues" evidence="9">
    <location>
        <begin position="1153"/>
        <end position="1163"/>
    </location>
</feature>
<feature type="binding site" description="axial binding residue" evidence="7">
    <location>
        <position position="1189"/>
    </location>
    <ligand>
        <name>heme</name>
        <dbReference type="ChEBI" id="CHEBI:30413"/>
    </ligand>
    <ligandPart>
        <name>Fe</name>
        <dbReference type="ChEBI" id="CHEBI:18248"/>
    </ligandPart>
</feature>
<comment type="cofactor">
    <cofactor evidence="8">
        <name>Fe(2+)</name>
        <dbReference type="ChEBI" id="CHEBI:29033"/>
    </cofactor>
    <text evidence="8">Binds 1 Fe(2+) ion per subunit.</text>
</comment>
<dbReference type="InterPro" id="IPR050121">
    <property type="entry name" value="Cytochrome_P450_monoxygenase"/>
</dbReference>
<evidence type="ECO:0000256" key="7">
    <source>
        <dbReference type="PIRSR" id="PIRSR602401-1"/>
    </source>
</evidence>
<dbReference type="Proteomes" id="UP000044602">
    <property type="component" value="Unassembled WGS sequence"/>
</dbReference>
<dbReference type="Pfam" id="PF00067">
    <property type="entry name" value="p450"/>
    <property type="match status" value="1"/>
</dbReference>
<feature type="binding site" evidence="8">
    <location>
        <position position="406"/>
    </location>
    <ligand>
        <name>Fe cation</name>
        <dbReference type="ChEBI" id="CHEBI:24875"/>
        <note>catalytic</note>
    </ligand>
</feature>
<dbReference type="PRINTS" id="PR00385">
    <property type="entry name" value="P450"/>
</dbReference>
<evidence type="ECO:0000256" key="2">
    <source>
        <dbReference type="ARBA" id="ARBA00006787"/>
    </source>
</evidence>
<reference evidence="10 11" key="1">
    <citation type="submission" date="2015-05" db="EMBL/GenBank/DDBJ databases">
        <authorList>
            <person name="Wang D.B."/>
            <person name="Wang M."/>
        </authorList>
    </citation>
    <scope>NUCLEOTIDE SEQUENCE [LARGE SCALE GENOMIC DNA]</scope>
    <source>
        <strain evidence="10">VL1</strain>
    </source>
</reference>
<sequence>MSLFPPRPFFIFFFLPRYCFDMNISSSTPRRRYALRHLTALRPASRTVSKDLSRSQLANLNPRPVTRQLCQLQRLTHRRIMGSAVMLAEAAALPGTIPVLRTPHDADADRKEFAQNISQQTYKEWPNEAGFDGLTEERGPLELTVRGHIPDWAAGSLYRTGPGACKVENTPKGTHYVTHWFDGFAHTHLFQIVPADEAAGAPLRVVYSSRRQAETLVSEIKAQGMRNAYSFGQRRDPCIGLFGKVMSMFQRQPQGSNVSVAVNTNVPGLSPPRDRVSPPRDRVSPPRDRVSPPKGPPKGDEAPSGGHRNGVRNVWISTDASMLVEADPDTLEPVGVARQSKLHPDLKGPSSCAHAQRDPETGDLFNYNLDFGRTATYRVFRVSAATGKTDILATINDAGAKPGYMHSFFLTPSYVVLCIPVAHFGLAGLKVPWNRNILDSIEAFDATQRCKWLVVDRRGKKGLVASFDTPAAFFFHSVNSFEETSPDGSVVDLFCDVIEYPNQDVIRSFYYDVLLDRNDAAKRFWGEKNRLQTLHPRLARYRLGVPLKSGKKQGQWELVSSIPGPHAGELPVINPAYHTKRHRYVYSLANRGRSTLLDTVVKTDTETKGALLWGCPRGHTPGETIFVPRPVAEGEVADEDDGVLLSVVLDGSAQRSYLLCLNARDLTELGRAECPFSIGLGFHGVHAPTGYLQYMSISLAGVGRHLSIDCTEAITAVRPRRTIRKMGAVQVLYDYSGLAGLATVAFLTIYTLWSCVYNYYFHPLAKYPGPFLAKISPVYSIYGLFRGRWPFDVHQLHLKYGPVVRTMPSELAFTDPTAWKDIYGHRQGHPQFHKDPIHVGSVQDLPGATTLTMADDANHARQRRTLSHAFSQKALLEQESIIRGYVDLFVQKLTPLARSGAAVNMCDWFNFTTFDIIGDMAFGEPFGCLKDGVFHSWVSLITDTIKAGAYEQATRRMFRTGSFWQRTLVKLIPSDLREKRVRHLQLSQEKCLQRIDEGLRREHRDFLYYILRQNEKGTVSQNEIILNSALFIVAGSETTASLLSGLLMHLLRTPAAHARLTREVRDAFPGPGGAADMQFLALQDLPYMNACIDEALRIFPPVPTGLTRTVPRGGDTVAGEFLPGGTTVSVYSWAATHSPRNWARPDDFLPERWLDGDGDEHSGGADGPSPFARDARDASQAFSLGPRACIGKHLSYLELRLILANLLWHFDVERVPTAPGEVDLWDVGGDLRHVKAFNTWNKPPLMCRLRPAAR</sequence>
<dbReference type="PANTHER" id="PTHR24305">
    <property type="entry name" value="CYTOCHROME P450"/>
    <property type="match status" value="1"/>
</dbReference>